<dbReference type="Pfam" id="PF12724">
    <property type="entry name" value="Flavodoxin_5"/>
    <property type="match status" value="1"/>
</dbReference>
<keyword evidence="6" id="KW-1185">Reference proteome</keyword>
<dbReference type="EMBL" id="FRCP01000013">
    <property type="protein sequence ID" value="SHM63068.1"/>
    <property type="molecule type" value="Genomic_DNA"/>
</dbReference>
<dbReference type="InterPro" id="IPR017900">
    <property type="entry name" value="4Fe4S_Fe_S_CS"/>
</dbReference>
<dbReference type="SUPFAM" id="SSF52218">
    <property type="entry name" value="Flavoproteins"/>
    <property type="match status" value="1"/>
</dbReference>
<evidence type="ECO:0000256" key="3">
    <source>
        <dbReference type="ARBA" id="ARBA00023014"/>
    </source>
</evidence>
<evidence type="ECO:0000313" key="6">
    <source>
        <dbReference type="Proteomes" id="UP000184038"/>
    </source>
</evidence>
<dbReference type="AlphaFoldDB" id="A0A1M7KCP7"/>
<organism evidence="5 6">
    <name type="scientific">Anaerosporobacter mobilis DSM 15930</name>
    <dbReference type="NCBI Taxonomy" id="1120996"/>
    <lineage>
        <taxon>Bacteria</taxon>
        <taxon>Bacillati</taxon>
        <taxon>Bacillota</taxon>
        <taxon>Clostridia</taxon>
        <taxon>Lachnospirales</taxon>
        <taxon>Lachnospiraceae</taxon>
        <taxon>Anaerosporobacter</taxon>
    </lineage>
</organism>
<evidence type="ECO:0000259" key="4">
    <source>
        <dbReference type="PROSITE" id="PS51379"/>
    </source>
</evidence>
<keyword evidence="2" id="KW-0408">Iron</keyword>
<dbReference type="STRING" id="1120996.SAMN02746066_02674"/>
<evidence type="ECO:0000313" key="5">
    <source>
        <dbReference type="EMBL" id="SHM63068.1"/>
    </source>
</evidence>
<dbReference type="GO" id="GO:0051536">
    <property type="term" value="F:iron-sulfur cluster binding"/>
    <property type="evidence" value="ECO:0007669"/>
    <property type="project" value="UniProtKB-KW"/>
</dbReference>
<gene>
    <name evidence="5" type="ORF">SAMN02746066_02674</name>
</gene>
<evidence type="ECO:0000256" key="2">
    <source>
        <dbReference type="ARBA" id="ARBA00023004"/>
    </source>
</evidence>
<dbReference type="InterPro" id="IPR029039">
    <property type="entry name" value="Flavoprotein-like_sf"/>
</dbReference>
<sequence>MRVIYYFSGTGNSLSVAKEIADSLTNTDLVRIDFTKLQKRVSIESYEQIGIVFPVYSYHMPKLVVEFLKTLQFNSNQYVFGIATCGAVAGEALKDLRNLIRGQGGELTAEFKMNLPGNCIIEYTAYPNIIQKRLIQKQEVSVNKIIEAVEHNKKTLKINASLFAKVFSKTAEKRYQSYSETAKHFCITSGCTQCGTCQKVCPANNIMIHNGSPSWGKNCEACMACIQWCPARAIQYGKKTIARTRYHHPKVTLGQMKF</sequence>
<dbReference type="InterPro" id="IPR047964">
    <property type="entry name" value="EFR1-like"/>
</dbReference>
<feature type="domain" description="4Fe-4S ferredoxin-type" evidence="4">
    <location>
        <begin position="182"/>
        <end position="211"/>
    </location>
</feature>
<dbReference type="GO" id="GO:0046872">
    <property type="term" value="F:metal ion binding"/>
    <property type="evidence" value="ECO:0007669"/>
    <property type="project" value="UniProtKB-KW"/>
</dbReference>
<dbReference type="SUPFAM" id="SSF54862">
    <property type="entry name" value="4Fe-4S ferredoxins"/>
    <property type="match status" value="1"/>
</dbReference>
<dbReference type="Gene3D" id="3.40.50.360">
    <property type="match status" value="1"/>
</dbReference>
<dbReference type="InterPro" id="IPR026816">
    <property type="entry name" value="Flavodoxin_dom"/>
</dbReference>
<dbReference type="InterPro" id="IPR017896">
    <property type="entry name" value="4Fe4S_Fe-S-bd"/>
</dbReference>
<dbReference type="NCBIfam" id="NF038196">
    <property type="entry name" value="ferrodoxin_EFR1"/>
    <property type="match status" value="1"/>
</dbReference>
<dbReference type="RefSeq" id="WP_073288501.1">
    <property type="nucleotide sequence ID" value="NZ_FRCP01000013.1"/>
</dbReference>
<dbReference type="PROSITE" id="PS51379">
    <property type="entry name" value="4FE4S_FER_2"/>
    <property type="match status" value="2"/>
</dbReference>
<keyword evidence="1" id="KW-0479">Metal-binding</keyword>
<proteinExistence type="predicted"/>
<dbReference type="Pfam" id="PF13187">
    <property type="entry name" value="Fer4_9"/>
    <property type="match status" value="1"/>
</dbReference>
<dbReference type="OrthoDB" id="9813995at2"/>
<name>A0A1M7KCP7_9FIRM</name>
<reference evidence="5 6" key="1">
    <citation type="submission" date="2016-11" db="EMBL/GenBank/DDBJ databases">
        <authorList>
            <person name="Jaros S."/>
            <person name="Januszkiewicz K."/>
            <person name="Wedrychowicz H."/>
        </authorList>
    </citation>
    <scope>NUCLEOTIDE SEQUENCE [LARGE SCALE GENOMIC DNA]</scope>
    <source>
        <strain evidence="5 6">DSM 15930</strain>
    </source>
</reference>
<evidence type="ECO:0000256" key="1">
    <source>
        <dbReference type="ARBA" id="ARBA00022723"/>
    </source>
</evidence>
<feature type="domain" description="4Fe-4S ferredoxin-type" evidence="4">
    <location>
        <begin position="217"/>
        <end position="239"/>
    </location>
</feature>
<accession>A0A1M7KCP7</accession>
<dbReference type="Gene3D" id="3.30.70.20">
    <property type="match status" value="1"/>
</dbReference>
<protein>
    <submittedName>
        <fullName evidence="5">4Fe-4S dicluster domain-containing protein</fullName>
    </submittedName>
</protein>
<dbReference type="PROSITE" id="PS00198">
    <property type="entry name" value="4FE4S_FER_1"/>
    <property type="match status" value="2"/>
</dbReference>
<keyword evidence="3" id="KW-0411">Iron-sulfur</keyword>
<dbReference type="Proteomes" id="UP000184038">
    <property type="component" value="Unassembled WGS sequence"/>
</dbReference>